<accession>A0A917FS03</accession>
<protein>
    <submittedName>
        <fullName evidence="1">Uncharacterized protein</fullName>
    </submittedName>
</protein>
<keyword evidence="2" id="KW-1185">Reference proteome</keyword>
<reference evidence="1" key="1">
    <citation type="journal article" date="2014" name="Int. J. Syst. Evol. Microbiol.">
        <title>Complete genome sequence of Corynebacterium casei LMG S-19264T (=DSM 44701T), isolated from a smear-ripened cheese.</title>
        <authorList>
            <consortium name="US DOE Joint Genome Institute (JGI-PGF)"/>
            <person name="Walter F."/>
            <person name="Albersmeier A."/>
            <person name="Kalinowski J."/>
            <person name="Ruckert C."/>
        </authorList>
    </citation>
    <scope>NUCLEOTIDE SEQUENCE</scope>
    <source>
        <strain evidence="1">CGMCC 1.12726</strain>
    </source>
</reference>
<sequence length="107" mass="12195">MFIPSIMIGIFGGYKERTAFSIPINSDFKIDVIKRYSFPSFELADASIIVKFQVVETASSRLLSTSSIDIYEDSDLMRPEIKIKGKKIYIFKFDESDLTKTIVMPLP</sequence>
<organism evidence="1 2">
    <name type="scientific">Arenimonas maotaiensis</name>
    <dbReference type="NCBI Taxonomy" id="1446479"/>
    <lineage>
        <taxon>Bacteria</taxon>
        <taxon>Pseudomonadati</taxon>
        <taxon>Pseudomonadota</taxon>
        <taxon>Gammaproteobacteria</taxon>
        <taxon>Lysobacterales</taxon>
        <taxon>Lysobacteraceae</taxon>
        <taxon>Arenimonas</taxon>
    </lineage>
</organism>
<proteinExistence type="predicted"/>
<gene>
    <name evidence="1" type="ORF">GCM10010960_20450</name>
</gene>
<evidence type="ECO:0000313" key="1">
    <source>
        <dbReference type="EMBL" id="GGF98792.1"/>
    </source>
</evidence>
<evidence type="ECO:0000313" key="2">
    <source>
        <dbReference type="Proteomes" id="UP000632858"/>
    </source>
</evidence>
<name>A0A917FS03_9GAMM</name>
<dbReference type="EMBL" id="BMFO01000010">
    <property type="protein sequence ID" value="GGF98792.1"/>
    <property type="molecule type" value="Genomic_DNA"/>
</dbReference>
<reference evidence="1" key="2">
    <citation type="submission" date="2020-09" db="EMBL/GenBank/DDBJ databases">
        <authorList>
            <person name="Sun Q."/>
            <person name="Zhou Y."/>
        </authorList>
    </citation>
    <scope>NUCLEOTIDE SEQUENCE</scope>
    <source>
        <strain evidence="1">CGMCC 1.12726</strain>
    </source>
</reference>
<dbReference type="Proteomes" id="UP000632858">
    <property type="component" value="Unassembled WGS sequence"/>
</dbReference>
<comment type="caution">
    <text evidence="1">The sequence shown here is derived from an EMBL/GenBank/DDBJ whole genome shotgun (WGS) entry which is preliminary data.</text>
</comment>
<dbReference type="AlphaFoldDB" id="A0A917FS03"/>